<feature type="transmembrane region" description="Helical" evidence="1">
    <location>
        <begin position="159"/>
        <end position="181"/>
    </location>
</feature>
<proteinExistence type="predicted"/>
<keyword evidence="1" id="KW-1133">Transmembrane helix</keyword>
<keyword evidence="3" id="KW-1185">Reference proteome</keyword>
<dbReference type="Proteomes" id="UP000053989">
    <property type="component" value="Unassembled WGS sequence"/>
</dbReference>
<reference evidence="2 3" key="1">
    <citation type="submission" date="2014-04" db="EMBL/GenBank/DDBJ databases">
        <authorList>
            <consortium name="DOE Joint Genome Institute"/>
            <person name="Kuo A."/>
            <person name="Kohler A."/>
            <person name="Nagy L.G."/>
            <person name="Floudas D."/>
            <person name="Copeland A."/>
            <person name="Barry K.W."/>
            <person name="Cichocki N."/>
            <person name="Veneault-Fourrey C."/>
            <person name="LaButti K."/>
            <person name="Lindquist E.A."/>
            <person name="Lipzen A."/>
            <person name="Lundell T."/>
            <person name="Morin E."/>
            <person name="Murat C."/>
            <person name="Sun H."/>
            <person name="Tunlid A."/>
            <person name="Henrissat B."/>
            <person name="Grigoriev I.V."/>
            <person name="Hibbett D.S."/>
            <person name="Martin F."/>
            <person name="Nordberg H.P."/>
            <person name="Cantor M.N."/>
            <person name="Hua S.X."/>
        </authorList>
    </citation>
    <scope>NUCLEOTIDE SEQUENCE [LARGE SCALE GENOMIC DNA]</scope>
    <source>
        <strain evidence="2 3">Foug A</strain>
    </source>
</reference>
<keyword evidence="1" id="KW-0472">Membrane</keyword>
<dbReference type="AlphaFoldDB" id="A0A0C2YWE9"/>
<dbReference type="HOGENOM" id="CLU_1390963_0_0_1"/>
<evidence type="ECO:0000313" key="2">
    <source>
        <dbReference type="EMBL" id="KIM53953.1"/>
    </source>
</evidence>
<sequence length="196" mass="21987">MQCLMLYQLEDTPLHALVDTLPPHDIDPIQCNGKTLALSKFPFFSPPSPRALCPQRPPVILNAIAEITVITNGNGTIIDSASATGCMHHPPSSRVSRIRKGRHGQCSRYCSRHQVDDFQRSGKRIEKWAKTWVVWSCTFQGKQPLNAFHVKSNRFIRSFSILGGSLSPIFVDFALLLPYGFSLVRTMDSPIRTPLR</sequence>
<dbReference type="EMBL" id="KN822165">
    <property type="protein sequence ID" value="KIM53953.1"/>
    <property type="molecule type" value="Genomic_DNA"/>
</dbReference>
<name>A0A0C2YWE9_9AGAM</name>
<dbReference type="InParanoid" id="A0A0C2YWE9"/>
<reference evidence="3" key="2">
    <citation type="submission" date="2015-01" db="EMBL/GenBank/DDBJ databases">
        <title>Evolutionary Origins and Diversification of the Mycorrhizal Mutualists.</title>
        <authorList>
            <consortium name="DOE Joint Genome Institute"/>
            <consortium name="Mycorrhizal Genomics Consortium"/>
            <person name="Kohler A."/>
            <person name="Kuo A."/>
            <person name="Nagy L.G."/>
            <person name="Floudas D."/>
            <person name="Copeland A."/>
            <person name="Barry K.W."/>
            <person name="Cichocki N."/>
            <person name="Veneault-Fourrey C."/>
            <person name="LaButti K."/>
            <person name="Lindquist E.A."/>
            <person name="Lipzen A."/>
            <person name="Lundell T."/>
            <person name="Morin E."/>
            <person name="Murat C."/>
            <person name="Riley R."/>
            <person name="Ohm R."/>
            <person name="Sun H."/>
            <person name="Tunlid A."/>
            <person name="Henrissat B."/>
            <person name="Grigoriev I.V."/>
            <person name="Hibbett D.S."/>
            <person name="Martin F."/>
        </authorList>
    </citation>
    <scope>NUCLEOTIDE SEQUENCE [LARGE SCALE GENOMIC DNA]</scope>
    <source>
        <strain evidence="3">Foug A</strain>
    </source>
</reference>
<accession>A0A0C2YWE9</accession>
<evidence type="ECO:0000256" key="1">
    <source>
        <dbReference type="SAM" id="Phobius"/>
    </source>
</evidence>
<evidence type="ECO:0000313" key="3">
    <source>
        <dbReference type="Proteomes" id="UP000053989"/>
    </source>
</evidence>
<keyword evidence="1" id="KW-0812">Transmembrane</keyword>
<protein>
    <submittedName>
        <fullName evidence="2">Uncharacterized protein</fullName>
    </submittedName>
</protein>
<organism evidence="2 3">
    <name type="scientific">Scleroderma citrinum Foug A</name>
    <dbReference type="NCBI Taxonomy" id="1036808"/>
    <lineage>
        <taxon>Eukaryota</taxon>
        <taxon>Fungi</taxon>
        <taxon>Dikarya</taxon>
        <taxon>Basidiomycota</taxon>
        <taxon>Agaricomycotina</taxon>
        <taxon>Agaricomycetes</taxon>
        <taxon>Agaricomycetidae</taxon>
        <taxon>Boletales</taxon>
        <taxon>Sclerodermatineae</taxon>
        <taxon>Sclerodermataceae</taxon>
        <taxon>Scleroderma</taxon>
    </lineage>
</organism>
<gene>
    <name evidence="2" type="ORF">SCLCIDRAFT_403743</name>
</gene>